<dbReference type="Gene3D" id="3.80.10.10">
    <property type="entry name" value="Ribonuclease Inhibitor"/>
    <property type="match status" value="1"/>
</dbReference>
<dbReference type="SUPFAM" id="SSF52047">
    <property type="entry name" value="RNI-like"/>
    <property type="match status" value="1"/>
</dbReference>
<evidence type="ECO:0000313" key="1">
    <source>
        <dbReference type="EMBL" id="CEM04364.1"/>
    </source>
</evidence>
<sequence>MKAPEIAKYVAMGGKLNPRPRPRQEMERRFPSVYLSVEETVQLMTTQKTKSFVPARAQIYALSSSWHSVEHPDPTGSTAKAVIEGMGGWNPCAHEGGKEGERLFWKEREGKREKREGEEDEEAWMEKFFKRTSSNALPEDTTDYPIYFQDFVSLHQQLHDKSRTPEQAALFEQGLSLLPCTYGSMSGVVYFLQYTHVPTEREGVTNKTPYHKRGWTHFESLVAAVKRKDHRIYLGPSHPSEPALTLELFEQVPLPPPAFQRLLEEKRPEEKTDENKEGYVIRFNNRKDDHALVANRYKDFMLDTQVRGRKKIDMSWKSTTTKEKWEMLGEYFSWIGEQPECAVEEVSLYGCALNEDSLPPVAAGLSALSSLRELELSRNNFGLSSLSALTCLRQVKVSKCASS</sequence>
<dbReference type="EMBL" id="CDMZ01000009">
    <property type="protein sequence ID" value="CEM04364.1"/>
    <property type="molecule type" value="Genomic_DNA"/>
</dbReference>
<accession>A0A0G4EZV6</accession>
<protein>
    <submittedName>
        <fullName evidence="1">Uncharacterized protein</fullName>
    </submittedName>
</protein>
<reference evidence="1" key="1">
    <citation type="submission" date="2014-11" db="EMBL/GenBank/DDBJ databases">
        <authorList>
            <person name="Otto D Thomas"/>
            <person name="Naeem Raeece"/>
        </authorList>
    </citation>
    <scope>NUCLEOTIDE SEQUENCE</scope>
</reference>
<dbReference type="InterPro" id="IPR032675">
    <property type="entry name" value="LRR_dom_sf"/>
</dbReference>
<dbReference type="AlphaFoldDB" id="A0A0G4EZV6"/>
<dbReference type="PhylomeDB" id="A0A0G4EZV6"/>
<gene>
    <name evidence="1" type="ORF">Cvel_14279</name>
</gene>
<dbReference type="VEuPathDB" id="CryptoDB:Cvel_14279"/>
<name>A0A0G4EZV6_9ALVE</name>
<proteinExistence type="predicted"/>
<organism evidence="1">
    <name type="scientific">Chromera velia CCMP2878</name>
    <dbReference type="NCBI Taxonomy" id="1169474"/>
    <lineage>
        <taxon>Eukaryota</taxon>
        <taxon>Sar</taxon>
        <taxon>Alveolata</taxon>
        <taxon>Colpodellida</taxon>
        <taxon>Chromeraceae</taxon>
        <taxon>Chromera</taxon>
    </lineage>
</organism>